<dbReference type="Proteomes" id="UP000069940">
    <property type="component" value="Unassembled WGS sequence"/>
</dbReference>
<dbReference type="EnsemblMetazoa" id="AALFPA23_012134.R17317">
    <property type="protein sequence ID" value="AALFPA23_012134.P17317"/>
    <property type="gene ID" value="AALFPA23_012134"/>
</dbReference>
<dbReference type="RefSeq" id="XP_019553127.3">
    <property type="nucleotide sequence ID" value="XM_019697582.3"/>
</dbReference>
<reference evidence="2" key="1">
    <citation type="journal article" date="2015" name="Proc. Natl. Acad. Sci. U.S.A.">
        <title>Genome sequence of the Asian Tiger mosquito, Aedes albopictus, reveals insights into its biology, genetics, and evolution.</title>
        <authorList>
            <person name="Chen X.G."/>
            <person name="Jiang X."/>
            <person name="Gu J."/>
            <person name="Xu M."/>
            <person name="Wu Y."/>
            <person name="Deng Y."/>
            <person name="Zhang C."/>
            <person name="Bonizzoni M."/>
            <person name="Dermauw W."/>
            <person name="Vontas J."/>
            <person name="Armbruster P."/>
            <person name="Huang X."/>
            <person name="Yang Y."/>
            <person name="Zhang H."/>
            <person name="He W."/>
            <person name="Peng H."/>
            <person name="Liu Y."/>
            <person name="Wu K."/>
            <person name="Chen J."/>
            <person name="Lirakis M."/>
            <person name="Topalis P."/>
            <person name="Van Leeuwen T."/>
            <person name="Hall A.B."/>
            <person name="Jiang X."/>
            <person name="Thorpe C."/>
            <person name="Mueller R.L."/>
            <person name="Sun C."/>
            <person name="Waterhouse R.M."/>
            <person name="Yan G."/>
            <person name="Tu Z.J."/>
            <person name="Fang X."/>
            <person name="James A.A."/>
        </authorList>
    </citation>
    <scope>NUCLEOTIDE SEQUENCE [LARGE SCALE GENOMIC DNA]</scope>
    <source>
        <strain evidence="2">Foshan</strain>
    </source>
</reference>
<protein>
    <recommendedName>
        <fullName evidence="3">C2H2-type domain-containing protein</fullName>
    </recommendedName>
</protein>
<sequence>MVVVHQPPTPAQYDMHNELMKETRKFIKAYDSIVLHQEPYRSLFLLTLNYLRENLVRLIQKFGTLSKDGSKVKSVECCGVFYDTYDDLKEHYEQSHYRKALQSASLCELKMSLTKISLFERTIRGYLKGGEVSSCEMIMNLKRILRKVDTTLGF</sequence>
<evidence type="ECO:0000313" key="1">
    <source>
        <dbReference type="EnsemblMetazoa" id="AALFPA23_012134.P17317"/>
    </source>
</evidence>
<evidence type="ECO:0008006" key="3">
    <source>
        <dbReference type="Google" id="ProtNLM"/>
    </source>
</evidence>
<accession>A0ABM1YTY8</accession>
<name>A0ABM1YTY8_AEDAL</name>
<evidence type="ECO:0000313" key="2">
    <source>
        <dbReference type="Proteomes" id="UP000069940"/>
    </source>
</evidence>
<proteinExistence type="predicted"/>
<keyword evidence="2" id="KW-1185">Reference proteome</keyword>
<organism evidence="1 2">
    <name type="scientific">Aedes albopictus</name>
    <name type="common">Asian tiger mosquito</name>
    <name type="synonym">Stegomyia albopicta</name>
    <dbReference type="NCBI Taxonomy" id="7160"/>
    <lineage>
        <taxon>Eukaryota</taxon>
        <taxon>Metazoa</taxon>
        <taxon>Ecdysozoa</taxon>
        <taxon>Arthropoda</taxon>
        <taxon>Hexapoda</taxon>
        <taxon>Insecta</taxon>
        <taxon>Pterygota</taxon>
        <taxon>Neoptera</taxon>
        <taxon>Endopterygota</taxon>
        <taxon>Diptera</taxon>
        <taxon>Nematocera</taxon>
        <taxon>Culicoidea</taxon>
        <taxon>Culicidae</taxon>
        <taxon>Culicinae</taxon>
        <taxon>Aedini</taxon>
        <taxon>Aedes</taxon>
        <taxon>Stegomyia</taxon>
    </lineage>
</organism>
<dbReference type="GeneID" id="109422716"/>
<reference evidence="1" key="2">
    <citation type="submission" date="2025-05" db="UniProtKB">
        <authorList>
            <consortium name="EnsemblMetazoa"/>
        </authorList>
    </citation>
    <scope>IDENTIFICATION</scope>
    <source>
        <strain evidence="1">Foshan</strain>
    </source>
</reference>